<organism evidence="2 3">
    <name type="scientific">Umbra pygmaea</name>
    <name type="common">Eastern mudminnow</name>
    <dbReference type="NCBI Taxonomy" id="75934"/>
    <lineage>
        <taxon>Eukaryota</taxon>
        <taxon>Metazoa</taxon>
        <taxon>Chordata</taxon>
        <taxon>Craniata</taxon>
        <taxon>Vertebrata</taxon>
        <taxon>Euteleostomi</taxon>
        <taxon>Actinopterygii</taxon>
        <taxon>Neopterygii</taxon>
        <taxon>Teleostei</taxon>
        <taxon>Protacanthopterygii</taxon>
        <taxon>Esociformes</taxon>
        <taxon>Umbridae</taxon>
        <taxon>Umbra</taxon>
    </lineage>
</organism>
<evidence type="ECO:0000313" key="3">
    <source>
        <dbReference type="Proteomes" id="UP001557470"/>
    </source>
</evidence>
<dbReference type="AlphaFoldDB" id="A0ABD0X8V3"/>
<proteinExistence type="predicted"/>
<accession>A0ABD0X8V3</accession>
<gene>
    <name evidence="2" type="ORF">UPYG_G00058830</name>
</gene>
<protein>
    <submittedName>
        <fullName evidence="2">Uncharacterized protein</fullName>
    </submittedName>
</protein>
<name>A0ABD0X8V3_UMBPY</name>
<evidence type="ECO:0000313" key="2">
    <source>
        <dbReference type="EMBL" id="KAL1005416.1"/>
    </source>
</evidence>
<reference evidence="2 3" key="1">
    <citation type="submission" date="2024-06" db="EMBL/GenBank/DDBJ databases">
        <authorList>
            <person name="Pan Q."/>
            <person name="Wen M."/>
            <person name="Jouanno E."/>
            <person name="Zahm M."/>
            <person name="Klopp C."/>
            <person name="Cabau C."/>
            <person name="Louis A."/>
            <person name="Berthelot C."/>
            <person name="Parey E."/>
            <person name="Roest Crollius H."/>
            <person name="Montfort J."/>
            <person name="Robinson-Rechavi M."/>
            <person name="Bouchez O."/>
            <person name="Lampietro C."/>
            <person name="Lopez Roques C."/>
            <person name="Donnadieu C."/>
            <person name="Postlethwait J."/>
            <person name="Bobe J."/>
            <person name="Verreycken H."/>
            <person name="Guiguen Y."/>
        </authorList>
    </citation>
    <scope>NUCLEOTIDE SEQUENCE [LARGE SCALE GENOMIC DNA]</scope>
    <source>
        <strain evidence="2">Up_M1</strain>
        <tissue evidence="2">Testis</tissue>
    </source>
</reference>
<dbReference type="EMBL" id="JAGEUA010000002">
    <property type="protein sequence ID" value="KAL1005416.1"/>
    <property type="molecule type" value="Genomic_DNA"/>
</dbReference>
<keyword evidence="3" id="KW-1185">Reference proteome</keyword>
<evidence type="ECO:0000256" key="1">
    <source>
        <dbReference type="SAM" id="MobiDB-lite"/>
    </source>
</evidence>
<feature type="region of interest" description="Disordered" evidence="1">
    <location>
        <begin position="71"/>
        <end position="94"/>
    </location>
</feature>
<dbReference type="Proteomes" id="UP001557470">
    <property type="component" value="Unassembled WGS sequence"/>
</dbReference>
<sequence>MSSINQSLPTKGKEVCWNEEQGLWLNIVVKEENEEAAVTVKGDDEVFSVKEEEEDADFGGKEEEISVILKEEEEETECPTNVRGTPDLEEPETD</sequence>
<comment type="caution">
    <text evidence="2">The sequence shown here is derived from an EMBL/GenBank/DDBJ whole genome shotgun (WGS) entry which is preliminary data.</text>
</comment>